<reference evidence="1 2" key="1">
    <citation type="journal article" date="2019" name="Environ. Microbiol.">
        <title>An active ?-lactamase is a part of an orchestrated cell wall stress resistance network of Bacillus subtilis and related rhizosphere species.</title>
        <authorList>
            <person name="Bucher T."/>
            <person name="Keren-Paz A."/>
            <person name="Hausser J."/>
            <person name="Olender T."/>
            <person name="Cytryn E."/>
            <person name="Kolodkin-Gal I."/>
        </authorList>
    </citation>
    <scope>NUCLEOTIDE SEQUENCE [LARGE SCALE GENOMIC DNA]</scope>
    <source>
        <strain evidence="1 2">I186</strain>
    </source>
</reference>
<name>A0A4U3A7R6_BACMY</name>
<gene>
    <name evidence="1" type="ORF">FC701_19735</name>
</gene>
<dbReference type="RefSeq" id="WP_137058376.1">
    <property type="nucleotide sequence ID" value="NZ_SZOD01000490.1"/>
</dbReference>
<protein>
    <submittedName>
        <fullName evidence="1">Uncharacterized protein</fullName>
    </submittedName>
</protein>
<organism evidence="1 2">
    <name type="scientific">Bacillus mycoides</name>
    <dbReference type="NCBI Taxonomy" id="1405"/>
    <lineage>
        <taxon>Bacteria</taxon>
        <taxon>Bacillati</taxon>
        <taxon>Bacillota</taxon>
        <taxon>Bacilli</taxon>
        <taxon>Bacillales</taxon>
        <taxon>Bacillaceae</taxon>
        <taxon>Bacillus</taxon>
        <taxon>Bacillus cereus group</taxon>
    </lineage>
</organism>
<evidence type="ECO:0000313" key="2">
    <source>
        <dbReference type="Proteomes" id="UP000305524"/>
    </source>
</evidence>
<sequence length="179" mass="20058">MQSDSNLLKSSLIIDGQPNHLMNPTSLLTTRYSWEGDDISNLPMRVGEIPQLYSPSPGFRRFIRGVHEPGYLSYGPYLTPDLGSLTGLYFFAFAENFTGNPNDPVAYFDLVNTANGSREELANPLTLYVKDFPGIGKAFGVFLDNSIEVNNEMQIEARVRALGGGNLSLFHMYWYINYL</sequence>
<evidence type="ECO:0000313" key="1">
    <source>
        <dbReference type="EMBL" id="TKI82900.1"/>
    </source>
</evidence>
<dbReference type="Proteomes" id="UP000305524">
    <property type="component" value="Unassembled WGS sequence"/>
</dbReference>
<proteinExistence type="predicted"/>
<dbReference type="AlphaFoldDB" id="A0A4U3A7R6"/>
<accession>A0A4U3A7R6</accession>
<comment type="caution">
    <text evidence="1">The sequence shown here is derived from an EMBL/GenBank/DDBJ whole genome shotgun (WGS) entry which is preliminary data.</text>
</comment>
<dbReference type="EMBL" id="SZOD01000490">
    <property type="protein sequence ID" value="TKI82900.1"/>
    <property type="molecule type" value="Genomic_DNA"/>
</dbReference>